<organism evidence="2 5">
    <name type="scientific">Medicago truncatula</name>
    <name type="common">Barrel medic</name>
    <name type="synonym">Medicago tribuloides</name>
    <dbReference type="NCBI Taxonomy" id="3880"/>
    <lineage>
        <taxon>Eukaryota</taxon>
        <taxon>Viridiplantae</taxon>
        <taxon>Streptophyta</taxon>
        <taxon>Embryophyta</taxon>
        <taxon>Tracheophyta</taxon>
        <taxon>Spermatophyta</taxon>
        <taxon>Magnoliopsida</taxon>
        <taxon>eudicotyledons</taxon>
        <taxon>Gunneridae</taxon>
        <taxon>Pentapetalae</taxon>
        <taxon>rosids</taxon>
        <taxon>fabids</taxon>
        <taxon>Fabales</taxon>
        <taxon>Fabaceae</taxon>
        <taxon>Papilionoideae</taxon>
        <taxon>50 kb inversion clade</taxon>
        <taxon>NPAAA clade</taxon>
        <taxon>Hologalegina</taxon>
        <taxon>IRL clade</taxon>
        <taxon>Trifolieae</taxon>
        <taxon>Medicago</taxon>
    </lineage>
</organism>
<evidence type="ECO:0000313" key="4">
    <source>
        <dbReference type="EnsemblPlants" id="AES72302"/>
    </source>
</evidence>
<dbReference type="PANTHER" id="PTHR31896:SF43">
    <property type="entry name" value="PROTEIN ENHANCED PSEUDOMONAS SUSCEPTIBILITY 1"/>
    <property type="match status" value="1"/>
</dbReference>
<accession>G7J4Y9</accession>
<dbReference type="Proteomes" id="UP000265566">
    <property type="component" value="Chromosome 3"/>
</dbReference>
<evidence type="ECO:0000256" key="1">
    <source>
        <dbReference type="ARBA" id="ARBA00022679"/>
    </source>
</evidence>
<dbReference type="eggNOG" id="ENOG502QT1Q">
    <property type="taxonomic scope" value="Eukaryota"/>
</dbReference>
<evidence type="ECO:0000313" key="5">
    <source>
        <dbReference type="Proteomes" id="UP000002051"/>
    </source>
</evidence>
<evidence type="ECO:0000313" key="6">
    <source>
        <dbReference type="Proteomes" id="UP000265566"/>
    </source>
</evidence>
<dbReference type="PANTHER" id="PTHR31896">
    <property type="entry name" value="FAMILY REGULATORY PROTEIN, PUTATIVE (AFU_ORTHOLOGUE AFUA_3G14730)-RELATED"/>
    <property type="match status" value="1"/>
</dbReference>
<dbReference type="EC" id="2.3.1.99" evidence="3"/>
<reference evidence="3" key="5">
    <citation type="journal article" date="2018" name="Nat. Plants">
        <title>Whole-genome landscape of Medicago truncatula symbiotic genes.</title>
        <authorList>
            <person name="Pecrix Y."/>
            <person name="Gamas P."/>
            <person name="Carrere S."/>
        </authorList>
    </citation>
    <scope>NUCLEOTIDE SEQUENCE</scope>
    <source>
        <tissue evidence="3">Leaves</tissue>
    </source>
</reference>
<dbReference type="HOGENOM" id="CLU_014546_3_1_1"/>
<dbReference type="InterPro" id="IPR023213">
    <property type="entry name" value="CAT-like_dom_sf"/>
</dbReference>
<dbReference type="EMBL" id="CM001219">
    <property type="protein sequence ID" value="AES72302.1"/>
    <property type="molecule type" value="Genomic_DNA"/>
</dbReference>
<dbReference type="AlphaFoldDB" id="G7J4Y9"/>
<keyword evidence="1 3" id="KW-0808">Transferase</keyword>
<dbReference type="OMA" id="ENGIWIY"/>
<dbReference type="EMBL" id="PSQE01000003">
    <property type="protein sequence ID" value="RHN69460.1"/>
    <property type="molecule type" value="Genomic_DNA"/>
</dbReference>
<reference evidence="6" key="4">
    <citation type="journal article" date="2018" name="Nat. Plants">
        <title>Whole-genome landscape of Medicago truncatula symbiotic genes.</title>
        <authorList>
            <person name="Pecrix Y."/>
            <person name="Staton S.E."/>
            <person name="Sallet E."/>
            <person name="Lelandais-Briere C."/>
            <person name="Moreau S."/>
            <person name="Carrere S."/>
            <person name="Blein T."/>
            <person name="Jardinaud M.F."/>
            <person name="Latrasse D."/>
            <person name="Zouine M."/>
            <person name="Zahm M."/>
            <person name="Kreplak J."/>
            <person name="Mayjonade B."/>
            <person name="Satge C."/>
            <person name="Perez M."/>
            <person name="Cauet S."/>
            <person name="Marande W."/>
            <person name="Chantry-Darmon C."/>
            <person name="Lopez-Roques C."/>
            <person name="Bouchez O."/>
            <person name="Berard A."/>
            <person name="Debelle F."/>
            <person name="Munos S."/>
            <person name="Bendahmane A."/>
            <person name="Berges H."/>
            <person name="Niebel A."/>
            <person name="Buitink J."/>
            <person name="Frugier F."/>
            <person name="Benhamed M."/>
            <person name="Crespi M."/>
            <person name="Gouzy J."/>
            <person name="Gamas P."/>
        </authorList>
    </citation>
    <scope>NUCLEOTIDE SEQUENCE [LARGE SCALE GENOMIC DNA]</scope>
    <source>
        <strain evidence="6">cv. Jemalong A17</strain>
    </source>
</reference>
<dbReference type="PaxDb" id="3880-AES72302"/>
<protein>
    <submittedName>
        <fullName evidence="2">Anthranilate N-hydroxycinnamoyl/benzoyltransferase, putative</fullName>
    </submittedName>
    <submittedName>
        <fullName evidence="3">Putative quinate O-hydroxycinnamoyltransferase</fullName>
        <ecNumber evidence="3">2.3.1.99</ecNumber>
    </submittedName>
</protein>
<keyword evidence="3" id="KW-0012">Acyltransferase</keyword>
<dbReference type="OrthoDB" id="1862401at2759"/>
<dbReference type="Gene3D" id="3.30.559.10">
    <property type="entry name" value="Chloramphenicol acetyltransferase-like domain"/>
    <property type="match status" value="2"/>
</dbReference>
<dbReference type="Gramene" id="rna17936">
    <property type="protein sequence ID" value="RHN69460.1"/>
    <property type="gene ID" value="gene17936"/>
</dbReference>
<keyword evidence="5" id="KW-1185">Reference proteome</keyword>
<gene>
    <name evidence="4" type="primary">11419132</name>
    <name evidence="2" type="ordered locus">MTR_3g088420</name>
    <name evidence="3" type="ORF">MtrunA17_Chr3g0125001</name>
</gene>
<evidence type="ECO:0000313" key="3">
    <source>
        <dbReference type="EMBL" id="RHN69460.1"/>
    </source>
</evidence>
<dbReference type="GO" id="GO:0016747">
    <property type="term" value="F:acyltransferase activity, transferring groups other than amino-acyl groups"/>
    <property type="evidence" value="ECO:0000318"/>
    <property type="project" value="GO_Central"/>
</dbReference>
<reference evidence="2 5" key="2">
    <citation type="journal article" date="2014" name="BMC Genomics">
        <title>An improved genome release (version Mt4.0) for the model legume Medicago truncatula.</title>
        <authorList>
            <person name="Tang H."/>
            <person name="Krishnakumar V."/>
            <person name="Bidwell S."/>
            <person name="Rosen B."/>
            <person name="Chan A."/>
            <person name="Zhou S."/>
            <person name="Gentzbittel L."/>
            <person name="Childs K.L."/>
            <person name="Yandell M."/>
            <person name="Gundlach H."/>
            <person name="Mayer K.F."/>
            <person name="Schwartz D.C."/>
            <person name="Town C.D."/>
        </authorList>
    </citation>
    <scope>GENOME REANNOTATION</scope>
    <source>
        <strain evidence="2">A17</strain>
        <strain evidence="4 5">cv. Jemalong A17</strain>
    </source>
</reference>
<evidence type="ECO:0000313" key="2">
    <source>
        <dbReference type="EMBL" id="AES72302.1"/>
    </source>
</evidence>
<dbReference type="Pfam" id="PF02458">
    <property type="entry name" value="Transferase"/>
    <property type="match status" value="1"/>
</dbReference>
<dbReference type="InterPro" id="IPR051283">
    <property type="entry name" value="Sec_Metabolite_Acyltrans"/>
</dbReference>
<dbReference type="KEGG" id="mtr:11419132"/>
<dbReference type="GO" id="GO:0047205">
    <property type="term" value="F:quinate O-hydroxycinnamoyltransferase activity"/>
    <property type="evidence" value="ECO:0007669"/>
    <property type="project" value="UniProtKB-EC"/>
</dbReference>
<reference evidence="2 5" key="1">
    <citation type="journal article" date="2011" name="Nature">
        <title>The Medicago genome provides insight into the evolution of rhizobial symbioses.</title>
        <authorList>
            <person name="Young N.D."/>
            <person name="Debelle F."/>
            <person name="Oldroyd G.E."/>
            <person name="Geurts R."/>
            <person name="Cannon S.B."/>
            <person name="Udvardi M.K."/>
            <person name="Benedito V.A."/>
            <person name="Mayer K.F."/>
            <person name="Gouzy J."/>
            <person name="Schoof H."/>
            <person name="Van de Peer Y."/>
            <person name="Proost S."/>
            <person name="Cook D.R."/>
            <person name="Meyers B.C."/>
            <person name="Spannagl M."/>
            <person name="Cheung F."/>
            <person name="De Mita S."/>
            <person name="Krishnakumar V."/>
            <person name="Gundlach H."/>
            <person name="Zhou S."/>
            <person name="Mudge J."/>
            <person name="Bharti A.K."/>
            <person name="Murray J.D."/>
            <person name="Naoumkina M.A."/>
            <person name="Rosen B."/>
            <person name="Silverstein K.A."/>
            <person name="Tang H."/>
            <person name="Rombauts S."/>
            <person name="Zhao P.X."/>
            <person name="Zhou P."/>
            <person name="Barbe V."/>
            <person name="Bardou P."/>
            <person name="Bechner M."/>
            <person name="Bellec A."/>
            <person name="Berger A."/>
            <person name="Berges H."/>
            <person name="Bidwell S."/>
            <person name="Bisseling T."/>
            <person name="Choisne N."/>
            <person name="Couloux A."/>
            <person name="Denny R."/>
            <person name="Deshpande S."/>
            <person name="Dai X."/>
            <person name="Doyle J.J."/>
            <person name="Dudez A.M."/>
            <person name="Farmer A.D."/>
            <person name="Fouteau S."/>
            <person name="Franken C."/>
            <person name="Gibelin C."/>
            <person name="Gish J."/>
            <person name="Goldstein S."/>
            <person name="Gonzalez A.J."/>
            <person name="Green P.J."/>
            <person name="Hallab A."/>
            <person name="Hartog M."/>
            <person name="Hua A."/>
            <person name="Humphray S.J."/>
            <person name="Jeong D.H."/>
            <person name="Jing Y."/>
            <person name="Jocker A."/>
            <person name="Kenton S.M."/>
            <person name="Kim D.J."/>
            <person name="Klee K."/>
            <person name="Lai H."/>
            <person name="Lang C."/>
            <person name="Lin S."/>
            <person name="Macmil S.L."/>
            <person name="Magdelenat G."/>
            <person name="Matthews L."/>
            <person name="McCorrison J."/>
            <person name="Monaghan E.L."/>
            <person name="Mun J.H."/>
            <person name="Najar F.Z."/>
            <person name="Nicholson C."/>
            <person name="Noirot C."/>
            <person name="O'Bleness M."/>
            <person name="Paule C.R."/>
            <person name="Poulain J."/>
            <person name="Prion F."/>
            <person name="Qin B."/>
            <person name="Qu C."/>
            <person name="Retzel E.F."/>
            <person name="Riddle C."/>
            <person name="Sallet E."/>
            <person name="Samain S."/>
            <person name="Samson N."/>
            <person name="Sanders I."/>
            <person name="Saurat O."/>
            <person name="Scarpelli C."/>
            <person name="Schiex T."/>
            <person name="Segurens B."/>
            <person name="Severin A.J."/>
            <person name="Sherrier D.J."/>
            <person name="Shi R."/>
            <person name="Sims S."/>
            <person name="Singer S.R."/>
            <person name="Sinharoy S."/>
            <person name="Sterck L."/>
            <person name="Viollet A."/>
            <person name="Wang B.B."/>
            <person name="Wang K."/>
            <person name="Wang M."/>
            <person name="Wang X."/>
            <person name="Warfsmann J."/>
            <person name="Weissenbach J."/>
            <person name="White D.D."/>
            <person name="White J.D."/>
            <person name="Wiley G.B."/>
            <person name="Wincker P."/>
            <person name="Xing Y."/>
            <person name="Yang L."/>
            <person name="Yao Z."/>
            <person name="Ying F."/>
            <person name="Zhai J."/>
            <person name="Zhou L."/>
            <person name="Zuber A."/>
            <person name="Denarie J."/>
            <person name="Dixon R.A."/>
            <person name="May G.D."/>
            <person name="Schwartz D.C."/>
            <person name="Rogers J."/>
            <person name="Quetier F."/>
            <person name="Town C.D."/>
            <person name="Roe B.A."/>
        </authorList>
    </citation>
    <scope>NUCLEOTIDE SEQUENCE [LARGE SCALE GENOMIC DNA]</scope>
    <source>
        <strain evidence="2">A17</strain>
        <strain evidence="4 5">cv. Jemalong A17</strain>
    </source>
</reference>
<reference evidence="4" key="3">
    <citation type="submission" date="2015-04" db="UniProtKB">
        <authorList>
            <consortium name="EnsemblPlants"/>
        </authorList>
    </citation>
    <scope>IDENTIFICATION</scope>
    <source>
        <strain evidence="4">cv. Jemalong A17</strain>
    </source>
</reference>
<proteinExistence type="predicted"/>
<sequence length="434" mass="48587">MAAFQVLSTHTIKSPNSSDQKIDLTPWDLRYLLIAPTKKGLLYHHPLVPNQIQHLKHSLSSTLAFFPPLAGRLEITDHKDNTVSCSVTCNNAGALFVHAAAENTCVGDILGCTYVPPIVDSFFPLTRVKNYEGTSQPLLAVQVTELVDGFFIGFTFNHAVVDGESTWLFINSWAKISRGCCNQVSKLITLERWFPSGIQHPIRFPFTIEPQKNDSDDNEKFNPSERLFHFTKEKIAQLKLKANMEIGTNKISSLQSLFTHLWRSVIRSKQFDPHEEVYYMVAIGARSRFVPPLPEDYFGNAVEVCRVTMKAGELLEDGGLGKGAWAIHKMISLQSNEELKNHYVSWLENPNIVRFFTAAGKNTLASSNSPWFDVYGNDFGWGEPVAVRSGNKISGMITVFAGKEEGSMDFQVCLPHKILEAMGNDHDFMDVVSN</sequence>
<name>G7J4Y9_MEDTR</name>
<dbReference type="Proteomes" id="UP000002051">
    <property type="component" value="Chromosome 3"/>
</dbReference>
<dbReference type="GO" id="GO:0005737">
    <property type="term" value="C:cytoplasm"/>
    <property type="evidence" value="ECO:0000318"/>
    <property type="project" value="GO_Central"/>
</dbReference>
<dbReference type="EnsemblPlants" id="AES72302">
    <property type="protein sequence ID" value="AES72302"/>
    <property type="gene ID" value="MTR_3g088420"/>
</dbReference>